<dbReference type="AlphaFoldDB" id="A0A5T2BZ40"/>
<dbReference type="PANTHER" id="PTHR43235:SF1">
    <property type="entry name" value="GLUTAMINE AMIDOTRANSFERASE PB2B2.05-RELATED"/>
    <property type="match status" value="1"/>
</dbReference>
<dbReference type="InterPro" id="IPR054647">
    <property type="entry name" value="GCDPHdlase"/>
</dbReference>
<dbReference type="PANTHER" id="PTHR43235">
    <property type="entry name" value="GLUTAMINE AMIDOTRANSFERASE PB2B2.05-RELATED"/>
    <property type="match status" value="1"/>
</dbReference>
<dbReference type="Pfam" id="PF00117">
    <property type="entry name" value="GATase"/>
    <property type="match status" value="1"/>
</dbReference>
<accession>A0A5T2BZ40</accession>
<name>A0A5T2BZ40_CAMCO</name>
<dbReference type="PROSITE" id="PS51273">
    <property type="entry name" value="GATASE_TYPE_1"/>
    <property type="match status" value="1"/>
</dbReference>
<evidence type="ECO:0000259" key="1">
    <source>
        <dbReference type="Pfam" id="PF00117"/>
    </source>
</evidence>
<dbReference type="GO" id="GO:0016811">
    <property type="term" value="F:hydrolase activity, acting on carbon-nitrogen (but not peptide) bonds, in linear amides"/>
    <property type="evidence" value="ECO:0007669"/>
    <property type="project" value="InterPro"/>
</dbReference>
<dbReference type="Gene3D" id="3.40.50.880">
    <property type="match status" value="1"/>
</dbReference>
<dbReference type="GO" id="GO:0005829">
    <property type="term" value="C:cytosol"/>
    <property type="evidence" value="ECO:0007669"/>
    <property type="project" value="TreeGrafter"/>
</dbReference>
<protein>
    <submittedName>
        <fullName evidence="2">Gamma-glutamyl-gamma-aminobutyrate hydrolase family protein</fullName>
    </submittedName>
</protein>
<proteinExistence type="predicted"/>
<dbReference type="InterPro" id="IPR029062">
    <property type="entry name" value="Class_I_gatase-like"/>
</dbReference>
<dbReference type="InterPro" id="IPR017926">
    <property type="entry name" value="GATASE"/>
</dbReference>
<dbReference type="EMBL" id="AACTAL010000002">
    <property type="protein sequence ID" value="EAM0027682.1"/>
    <property type="molecule type" value="Genomic_DNA"/>
</dbReference>
<organism evidence="2">
    <name type="scientific">Campylobacter coli</name>
    <dbReference type="NCBI Taxonomy" id="195"/>
    <lineage>
        <taxon>Bacteria</taxon>
        <taxon>Pseudomonadati</taxon>
        <taxon>Campylobacterota</taxon>
        <taxon>Epsilonproteobacteria</taxon>
        <taxon>Campylobacterales</taxon>
        <taxon>Campylobacteraceae</taxon>
        <taxon>Campylobacter</taxon>
    </lineage>
</organism>
<reference evidence="2" key="1">
    <citation type="submission" date="2018-08" db="EMBL/GenBank/DDBJ databases">
        <authorList>
            <consortium name="NARMS: The National Antimicrobial Resistance Monitoring System"/>
        </authorList>
    </citation>
    <scope>NUCLEOTIDE SEQUENCE</scope>
    <source>
        <strain evidence="2">FSIS11813163</strain>
    </source>
</reference>
<sequence length="202" mass="23758">MFIGITQRLICNETYYEERECLAKDWGELFNKDLFKNFIPLPLSYEIDFSRYKDLVKAVILSGGNDLNFLNPNAMSKKRDSYEIQVIETCLKEKIPLLGICRGAQIIAHYFNSCISLYEKHVGNHEIFFLEEKFISNSFHNFAIARLGDKLEPLCFAKDKTIEAFKHKHENIFGIMWHIEREDGLNNVQILKEWLDLIKEEK</sequence>
<dbReference type="NCBIfam" id="NF045546">
    <property type="entry name" value="GCDPHdlase"/>
    <property type="match status" value="1"/>
</dbReference>
<dbReference type="SUPFAM" id="SSF52317">
    <property type="entry name" value="Class I glutamine amidotransferase-like"/>
    <property type="match status" value="1"/>
</dbReference>
<dbReference type="InterPro" id="IPR044668">
    <property type="entry name" value="PuuD-like"/>
</dbReference>
<comment type="caution">
    <text evidence="2">The sequence shown here is derived from an EMBL/GenBank/DDBJ whole genome shotgun (WGS) entry which is preliminary data.</text>
</comment>
<gene>
    <name evidence="2" type="ORF">D1F27_00660</name>
</gene>
<keyword evidence="2" id="KW-0378">Hydrolase</keyword>
<feature type="domain" description="Glutamine amidotransferase" evidence="1">
    <location>
        <begin position="56"/>
        <end position="194"/>
    </location>
</feature>
<evidence type="ECO:0000313" key="2">
    <source>
        <dbReference type="EMBL" id="EAM0027682.1"/>
    </source>
</evidence>